<dbReference type="GO" id="GO:0003677">
    <property type="term" value="F:DNA binding"/>
    <property type="evidence" value="ECO:0007669"/>
    <property type="project" value="UniProtKB-UniRule"/>
</dbReference>
<dbReference type="Proteomes" id="UP000007967">
    <property type="component" value="Chromosome"/>
</dbReference>
<evidence type="ECO:0000256" key="2">
    <source>
        <dbReference type="ARBA" id="ARBA00022490"/>
    </source>
</evidence>
<dbReference type="eggNOG" id="COG4974">
    <property type="taxonomic scope" value="Bacteria"/>
</dbReference>
<keyword evidence="5" id="KW-0229">DNA integration</keyword>
<evidence type="ECO:0000256" key="3">
    <source>
        <dbReference type="ARBA" id="ARBA00022618"/>
    </source>
</evidence>
<evidence type="ECO:0000256" key="7">
    <source>
        <dbReference type="ARBA" id="ARBA00023172"/>
    </source>
</evidence>
<dbReference type="InterPro" id="IPR010998">
    <property type="entry name" value="Integrase_recombinase_N"/>
</dbReference>
<reference evidence="13 14" key="2">
    <citation type="journal article" date="2010" name="Stand. Genomic Sci.">
        <title>Complete genome sequence of Kribbella flavida type strain (IFO 14399).</title>
        <authorList>
            <person name="Pukall R."/>
            <person name="Lapidus A."/>
            <person name="Glavina Del Rio T."/>
            <person name="Copeland A."/>
            <person name="Tice H."/>
            <person name="Cheng J.-F."/>
            <person name="Lucas S."/>
            <person name="Chen F."/>
            <person name="Nolan M."/>
            <person name="LaButti K."/>
            <person name="Pati A."/>
            <person name="Ivanova N."/>
            <person name="Mavrommatis K."/>
            <person name="Mikhailova N."/>
            <person name="Pitluck S."/>
            <person name="Bruce D."/>
            <person name="Goodwin L."/>
            <person name="Land M."/>
            <person name="Hauser L."/>
            <person name="Chang Y.-J."/>
            <person name="Jeffries C.D."/>
            <person name="Chen A."/>
            <person name="Palaniappan K."/>
            <person name="Chain P."/>
            <person name="Rohde M."/>
            <person name="Goeker M."/>
            <person name="Bristow J."/>
            <person name="Eisen J.A."/>
            <person name="Markowitz V."/>
            <person name="Hugenholtz P."/>
            <person name="Kyrpides N.C."/>
            <person name="Klenk H.-P."/>
            <person name="Brettin T."/>
        </authorList>
    </citation>
    <scope>NUCLEOTIDE SEQUENCE [LARGE SCALE GENOMIC DNA]</scope>
    <source>
        <strain evidence="14">DSM 17836 / JCM 10339 / NBRC 14399</strain>
    </source>
</reference>
<dbReference type="KEGG" id="kfl:Kfla_3384"/>
<evidence type="ECO:0000256" key="1">
    <source>
        <dbReference type="ARBA" id="ARBA00004496"/>
    </source>
</evidence>
<dbReference type="PROSITE" id="PS51898">
    <property type="entry name" value="TYR_RECOMBINASE"/>
    <property type="match status" value="1"/>
</dbReference>
<dbReference type="AlphaFoldDB" id="D2PKX7"/>
<evidence type="ECO:0000256" key="6">
    <source>
        <dbReference type="ARBA" id="ARBA00023125"/>
    </source>
</evidence>
<keyword evidence="4" id="KW-0159">Chromosome partition</keyword>
<dbReference type="PROSITE" id="PS51900">
    <property type="entry name" value="CB"/>
    <property type="match status" value="1"/>
</dbReference>
<proteinExistence type="predicted"/>
<dbReference type="InterPro" id="IPR044068">
    <property type="entry name" value="CB"/>
</dbReference>
<accession>D2PKX7</accession>
<dbReference type="InterPro" id="IPR013762">
    <property type="entry name" value="Integrase-like_cat_sf"/>
</dbReference>
<evidence type="ECO:0000256" key="8">
    <source>
        <dbReference type="ARBA" id="ARBA00023306"/>
    </source>
</evidence>
<evidence type="ECO:0000256" key="5">
    <source>
        <dbReference type="ARBA" id="ARBA00022908"/>
    </source>
</evidence>
<comment type="subcellular location">
    <subcellularLocation>
        <location evidence="1">Cytoplasm</location>
    </subcellularLocation>
</comment>
<evidence type="ECO:0000313" key="14">
    <source>
        <dbReference type="Proteomes" id="UP000007967"/>
    </source>
</evidence>
<keyword evidence="2" id="KW-0963">Cytoplasm</keyword>
<dbReference type="InterPro" id="IPR050090">
    <property type="entry name" value="Tyrosine_recombinase_XerCD"/>
</dbReference>
<dbReference type="GO" id="GO:0051301">
    <property type="term" value="P:cell division"/>
    <property type="evidence" value="ECO:0007669"/>
    <property type="project" value="UniProtKB-KW"/>
</dbReference>
<evidence type="ECO:0000313" key="13">
    <source>
        <dbReference type="EMBL" id="ADB32444.1"/>
    </source>
</evidence>
<dbReference type="SUPFAM" id="SSF56349">
    <property type="entry name" value="DNA breaking-rejoining enzymes"/>
    <property type="match status" value="1"/>
</dbReference>
<evidence type="ECO:0000256" key="9">
    <source>
        <dbReference type="PROSITE-ProRule" id="PRU01248"/>
    </source>
</evidence>
<keyword evidence="8" id="KW-0131">Cell cycle</keyword>
<protein>
    <submittedName>
        <fullName evidence="13">Integrase family protein</fullName>
    </submittedName>
</protein>
<dbReference type="Pfam" id="PF00589">
    <property type="entry name" value="Phage_integrase"/>
    <property type="match status" value="1"/>
</dbReference>
<evidence type="ECO:0000259" key="11">
    <source>
        <dbReference type="PROSITE" id="PS51898"/>
    </source>
</evidence>
<feature type="domain" description="Tyr recombinase" evidence="11">
    <location>
        <begin position="186"/>
        <end position="392"/>
    </location>
</feature>
<dbReference type="GO" id="GO:0005737">
    <property type="term" value="C:cytoplasm"/>
    <property type="evidence" value="ECO:0007669"/>
    <property type="project" value="UniProtKB-SubCell"/>
</dbReference>
<evidence type="ECO:0000259" key="12">
    <source>
        <dbReference type="PROSITE" id="PS51900"/>
    </source>
</evidence>
<dbReference type="Gene3D" id="1.10.443.10">
    <property type="entry name" value="Intergrase catalytic core"/>
    <property type="match status" value="1"/>
</dbReference>
<name>D2PKX7_KRIFD</name>
<dbReference type="InterPro" id="IPR011010">
    <property type="entry name" value="DNA_brk_join_enz"/>
</dbReference>
<keyword evidence="7" id="KW-0233">DNA recombination</keyword>
<dbReference type="Gene3D" id="1.10.150.130">
    <property type="match status" value="1"/>
</dbReference>
<keyword evidence="3" id="KW-0132">Cell division</keyword>
<dbReference type="GO" id="GO:0006310">
    <property type="term" value="P:DNA recombination"/>
    <property type="evidence" value="ECO:0007669"/>
    <property type="project" value="UniProtKB-KW"/>
</dbReference>
<feature type="compositionally biased region" description="Polar residues" evidence="10">
    <location>
        <begin position="429"/>
        <end position="454"/>
    </location>
</feature>
<dbReference type="GO" id="GO:0015074">
    <property type="term" value="P:DNA integration"/>
    <property type="evidence" value="ECO:0007669"/>
    <property type="project" value="UniProtKB-KW"/>
</dbReference>
<feature type="domain" description="Core-binding (CB)" evidence="12">
    <location>
        <begin position="15"/>
        <end position="159"/>
    </location>
</feature>
<dbReference type="GO" id="GO:0007059">
    <property type="term" value="P:chromosome segregation"/>
    <property type="evidence" value="ECO:0007669"/>
    <property type="project" value="UniProtKB-KW"/>
</dbReference>
<dbReference type="InterPro" id="IPR002104">
    <property type="entry name" value="Integrase_catalytic"/>
</dbReference>
<organism evidence="13 14">
    <name type="scientific">Kribbella flavida (strain DSM 17836 / JCM 10339 / NBRC 14399)</name>
    <dbReference type="NCBI Taxonomy" id="479435"/>
    <lineage>
        <taxon>Bacteria</taxon>
        <taxon>Bacillati</taxon>
        <taxon>Actinomycetota</taxon>
        <taxon>Actinomycetes</taxon>
        <taxon>Propionibacteriales</taxon>
        <taxon>Kribbellaceae</taxon>
        <taxon>Kribbella</taxon>
    </lineage>
</organism>
<sequence length="463" mass="49125">MVVAEGSWPGVADPESLRDQVADWLSQYANAGTRRTYGYALGLPMAWVDIVTTGSVGSSGERSEGDAGSLSLSGRGEAGVGPRVGSAQGAEEKRPPVGREGPLHDLAWFRWCASRGMDPRAATGREVKAWLHLLDAAGAEKRTRQRMLSTLSAFYGHLTELGVVPANPAALNRARLGLNRSSRDASPTIRLTAPQLHALLEAAAKLPNRTRFKDLYAARAVAVVALLTLGLRVSELVGLDRQHLVVSGGEQMLRVLGKGGVHREVYLTTLAAEALQRYLGERDLLQETTTPALRGRTNAQATSPLIATRDGGRCSRFDVNALLRRVAVQAGPALADVADKVHPHALRHAYVTIALEQDARIQHVQADVGHASIATTQYYDRGRRTRDTTAADLVEAAIRAAGREATDIGEQPPTTRAGHPPTDTAGELPTTTAGQPPTDTAGQPPTTAAGQSPVDTAGQPPLD</sequence>
<dbReference type="OrthoDB" id="4137935at2"/>
<dbReference type="HOGENOM" id="CLU_027562_9_6_11"/>
<feature type="region of interest" description="Disordered" evidence="10">
    <location>
        <begin position="402"/>
        <end position="463"/>
    </location>
</feature>
<feature type="compositionally biased region" description="Basic and acidic residues" evidence="10">
    <location>
        <begin position="90"/>
        <end position="99"/>
    </location>
</feature>
<evidence type="ECO:0000256" key="10">
    <source>
        <dbReference type="SAM" id="MobiDB-lite"/>
    </source>
</evidence>
<gene>
    <name evidence="13" type="ordered locus">Kfla_3384</name>
</gene>
<keyword evidence="14" id="KW-1185">Reference proteome</keyword>
<keyword evidence="6 9" id="KW-0238">DNA-binding</keyword>
<evidence type="ECO:0000256" key="4">
    <source>
        <dbReference type="ARBA" id="ARBA00022829"/>
    </source>
</evidence>
<dbReference type="STRING" id="479435.Kfla_3384"/>
<dbReference type="PANTHER" id="PTHR30349:SF77">
    <property type="entry name" value="TYROSINE RECOMBINASE XERC"/>
    <property type="match status" value="1"/>
</dbReference>
<feature type="region of interest" description="Disordered" evidence="10">
    <location>
        <begin position="55"/>
        <end position="99"/>
    </location>
</feature>
<dbReference type="PANTHER" id="PTHR30349">
    <property type="entry name" value="PHAGE INTEGRASE-RELATED"/>
    <property type="match status" value="1"/>
</dbReference>
<reference evidence="14" key="1">
    <citation type="submission" date="2009-09" db="EMBL/GenBank/DDBJ databases">
        <title>The complete genome of Kribbella flavida DSM 17836.</title>
        <authorList>
            <consortium name="US DOE Joint Genome Institute (JGI-PGF)"/>
            <person name="Lucas S."/>
            <person name="Copeland A."/>
            <person name="Lapidus A."/>
            <person name="Glavina del Rio T."/>
            <person name="Dalin E."/>
            <person name="Tice H."/>
            <person name="Bruce D."/>
            <person name="Goodwin L."/>
            <person name="Pitluck S."/>
            <person name="Kyrpides N."/>
            <person name="Mavromatis K."/>
            <person name="Ivanova N."/>
            <person name="Saunders E."/>
            <person name="Brettin T."/>
            <person name="Detter J.C."/>
            <person name="Han C."/>
            <person name="Larimer F."/>
            <person name="Land M."/>
            <person name="Hauser L."/>
            <person name="Markowitz V."/>
            <person name="Cheng J.-F."/>
            <person name="Hugenholtz P."/>
            <person name="Woyke T."/>
            <person name="Wu D."/>
            <person name="Pukall R."/>
            <person name="Klenk H.-P."/>
            <person name="Eisen J.A."/>
        </authorList>
    </citation>
    <scope>NUCLEOTIDE SEQUENCE [LARGE SCALE GENOMIC DNA]</scope>
    <source>
        <strain evidence="14">DSM 17836 / JCM 10339 / NBRC 14399</strain>
    </source>
</reference>
<dbReference type="EMBL" id="CP001736">
    <property type="protein sequence ID" value="ADB32444.1"/>
    <property type="molecule type" value="Genomic_DNA"/>
</dbReference>